<accession>A0A839T7F1</accession>
<sequence>MSAPRFLDRKLFDGLAETARTVPRRRYHHGFHALSEPCHRMVVGLQPDSYIAPHCHLDPDKSENLIVLRGQLGLLLFTEGGAVSDTRVMAAGGDCLGVDLPPGTFHALVVLAPDTMMFECKAGPYLPLREDERAAWAPGEGGAGVAEYLAWMRGHFS</sequence>
<dbReference type="InterPro" id="IPR046058">
    <property type="entry name" value="WbuC_cupin"/>
</dbReference>
<dbReference type="AlphaFoldDB" id="A0A839T7F1"/>
<evidence type="ECO:0000313" key="2">
    <source>
        <dbReference type="EMBL" id="MBB3104184.1"/>
    </source>
</evidence>
<dbReference type="RefSeq" id="WP_183167076.1">
    <property type="nucleotide sequence ID" value="NZ_JACHXI010000013.1"/>
</dbReference>
<dbReference type="EMBL" id="JACHXI010000013">
    <property type="protein sequence ID" value="MBB3104184.1"/>
    <property type="molecule type" value="Genomic_DNA"/>
</dbReference>
<dbReference type="InterPro" id="IPR027565">
    <property type="entry name" value="Cupin_WbuC"/>
</dbReference>
<dbReference type="InterPro" id="IPR011051">
    <property type="entry name" value="RmlC_Cupin_sf"/>
</dbReference>
<dbReference type="Gene3D" id="2.60.120.10">
    <property type="entry name" value="Jelly Rolls"/>
    <property type="match status" value="1"/>
</dbReference>
<dbReference type="NCBIfam" id="TIGR04366">
    <property type="entry name" value="cupin_WbuC"/>
    <property type="match status" value="1"/>
</dbReference>
<protein>
    <submittedName>
        <fullName evidence="2">Cupin fold WbuC family metalloprotein</fullName>
    </submittedName>
</protein>
<proteinExistence type="predicted"/>
<comment type="caution">
    <text evidence="2">The sequence shown here is derived from an EMBL/GenBank/DDBJ whole genome shotgun (WGS) entry which is preliminary data.</text>
</comment>
<dbReference type="InterPro" id="IPR014710">
    <property type="entry name" value="RmlC-like_jellyroll"/>
</dbReference>
<dbReference type="SUPFAM" id="SSF51182">
    <property type="entry name" value="RmlC-like cupins"/>
    <property type="match status" value="1"/>
</dbReference>
<feature type="domain" description="Cupin fold metalloprotein WbuC cupin" evidence="1">
    <location>
        <begin position="7"/>
        <end position="88"/>
    </location>
</feature>
<evidence type="ECO:0000259" key="1">
    <source>
        <dbReference type="Pfam" id="PF19480"/>
    </source>
</evidence>
<gene>
    <name evidence="2" type="ORF">FHR87_002599</name>
</gene>
<reference evidence="2 3" key="1">
    <citation type="submission" date="2020-08" db="EMBL/GenBank/DDBJ databases">
        <title>Genomic Encyclopedia of Type Strains, Phase III (KMG-III): the genomes of soil and plant-associated and newly described type strains.</title>
        <authorList>
            <person name="Whitman W."/>
        </authorList>
    </citation>
    <scope>NUCLEOTIDE SEQUENCE [LARGE SCALE GENOMIC DNA]</scope>
    <source>
        <strain evidence="2 3">CECT 4462</strain>
    </source>
</reference>
<dbReference type="Proteomes" id="UP000549250">
    <property type="component" value="Unassembled WGS sequence"/>
</dbReference>
<organism evidence="2 3">
    <name type="scientific">Azomonas macrocytogenes</name>
    <name type="common">Azotobacter macrocytogenes</name>
    <dbReference type="NCBI Taxonomy" id="69962"/>
    <lineage>
        <taxon>Bacteria</taxon>
        <taxon>Pseudomonadati</taxon>
        <taxon>Pseudomonadota</taxon>
        <taxon>Gammaproteobacteria</taxon>
        <taxon>Pseudomonadales</taxon>
        <taxon>Pseudomonadaceae</taxon>
        <taxon>Azomonas</taxon>
    </lineage>
</organism>
<name>A0A839T7F1_AZOMA</name>
<dbReference type="CDD" id="cd07005">
    <property type="entry name" value="cupin_WbuC-like"/>
    <property type="match status" value="1"/>
</dbReference>
<dbReference type="Pfam" id="PF19480">
    <property type="entry name" value="DUF6016"/>
    <property type="match status" value="1"/>
</dbReference>
<keyword evidence="3" id="KW-1185">Reference proteome</keyword>
<evidence type="ECO:0000313" key="3">
    <source>
        <dbReference type="Proteomes" id="UP000549250"/>
    </source>
</evidence>